<feature type="compositionally biased region" description="Basic and acidic residues" evidence="4">
    <location>
        <begin position="897"/>
        <end position="908"/>
    </location>
</feature>
<dbReference type="InterPro" id="IPR001680">
    <property type="entry name" value="WD40_rpt"/>
</dbReference>
<dbReference type="PANTHER" id="PTHR45589:SF1">
    <property type="entry name" value="WD REPEAT DOMAIN 62, ISOFORM G"/>
    <property type="match status" value="1"/>
</dbReference>
<dbReference type="PANTHER" id="PTHR45589">
    <property type="entry name" value="WD REPEAT DOMAIN 62, ISOFORM G"/>
    <property type="match status" value="1"/>
</dbReference>
<feature type="region of interest" description="Disordered" evidence="4">
    <location>
        <begin position="721"/>
        <end position="754"/>
    </location>
</feature>
<gene>
    <name evidence="5" type="ORF">ODALV1_LOCUS12517</name>
</gene>
<feature type="compositionally biased region" description="Acidic residues" evidence="4">
    <location>
        <begin position="1008"/>
        <end position="1021"/>
    </location>
</feature>
<feature type="region of interest" description="Disordered" evidence="4">
    <location>
        <begin position="984"/>
        <end position="1064"/>
    </location>
</feature>
<feature type="compositionally biased region" description="Polar residues" evidence="4">
    <location>
        <begin position="845"/>
        <end position="860"/>
    </location>
</feature>
<feature type="region of interest" description="Disordered" evidence="4">
    <location>
        <begin position="767"/>
        <end position="797"/>
    </location>
</feature>
<dbReference type="Proteomes" id="UP001642540">
    <property type="component" value="Unassembled WGS sequence"/>
</dbReference>
<feature type="compositionally biased region" description="Basic residues" evidence="4">
    <location>
        <begin position="1050"/>
        <end position="1064"/>
    </location>
</feature>
<dbReference type="Gene3D" id="2.130.10.10">
    <property type="entry name" value="YVTN repeat-like/Quinoprotein amine dehydrogenase"/>
    <property type="match status" value="3"/>
</dbReference>
<evidence type="ECO:0000256" key="4">
    <source>
        <dbReference type="SAM" id="MobiDB-lite"/>
    </source>
</evidence>
<feature type="repeat" description="WD" evidence="3">
    <location>
        <begin position="677"/>
        <end position="718"/>
    </location>
</feature>
<evidence type="ECO:0000256" key="2">
    <source>
        <dbReference type="ARBA" id="ARBA00022737"/>
    </source>
</evidence>
<proteinExistence type="predicted"/>
<feature type="compositionally biased region" description="Basic and acidic residues" evidence="4">
    <location>
        <begin position="861"/>
        <end position="880"/>
    </location>
</feature>
<evidence type="ECO:0008006" key="7">
    <source>
        <dbReference type="Google" id="ProtNLM"/>
    </source>
</evidence>
<feature type="region of interest" description="Disordered" evidence="4">
    <location>
        <begin position="837"/>
        <end position="942"/>
    </location>
</feature>
<keyword evidence="6" id="KW-1185">Reference proteome</keyword>
<dbReference type="InterPro" id="IPR036322">
    <property type="entry name" value="WD40_repeat_dom_sf"/>
</dbReference>
<protein>
    <recommendedName>
        <fullName evidence="7">Mitogen-activated protein kinase-binding protein 1</fullName>
    </recommendedName>
</protein>
<evidence type="ECO:0000313" key="5">
    <source>
        <dbReference type="EMBL" id="CAL8106915.1"/>
    </source>
</evidence>
<feature type="compositionally biased region" description="Polar residues" evidence="4">
    <location>
        <begin position="990"/>
        <end position="999"/>
    </location>
</feature>
<evidence type="ECO:0000256" key="1">
    <source>
        <dbReference type="ARBA" id="ARBA00022574"/>
    </source>
</evidence>
<dbReference type="SMART" id="SM00320">
    <property type="entry name" value="WD40"/>
    <property type="match status" value="10"/>
</dbReference>
<dbReference type="EMBL" id="CAXLJM020000038">
    <property type="protein sequence ID" value="CAL8106915.1"/>
    <property type="molecule type" value="Genomic_DNA"/>
</dbReference>
<name>A0ABP1QPK5_9HEXA</name>
<comment type="caution">
    <text evidence="5">The sequence shown here is derived from an EMBL/GenBank/DDBJ whole genome shotgun (WGS) entry which is preliminary data.</text>
</comment>
<dbReference type="PROSITE" id="PS50082">
    <property type="entry name" value="WD_REPEATS_2"/>
    <property type="match status" value="1"/>
</dbReference>
<dbReference type="InterPro" id="IPR019775">
    <property type="entry name" value="WD40_repeat_CS"/>
</dbReference>
<dbReference type="PROSITE" id="PS50294">
    <property type="entry name" value="WD_REPEATS_REGION"/>
    <property type="match status" value="1"/>
</dbReference>
<feature type="compositionally biased region" description="Low complexity" evidence="4">
    <location>
        <begin position="1031"/>
        <end position="1046"/>
    </location>
</feature>
<dbReference type="InterPro" id="IPR015943">
    <property type="entry name" value="WD40/YVTN_repeat-like_dom_sf"/>
</dbReference>
<keyword evidence="1 3" id="KW-0853">WD repeat</keyword>
<dbReference type="Pfam" id="PF00400">
    <property type="entry name" value="WD40"/>
    <property type="match status" value="3"/>
</dbReference>
<sequence length="1064" mass="116119">MEENEEKIRIERILGISVTSNAHFDCDSGLVAYPAGNTVVLLDTGSGTVVTHIVLETRKPISALQLKSNSLLFVASEESNFLRVVNWQSGLVKDIAPCQNVVCAAVSSVLGLLVTVGSDRVVSVWDFKSLTGAPSRNGNTPAGTPTGQANSNRGRKLASSSVACKVSCVSFSPDGNFFVTGGTRHLKFWYLQLGKNECVLTGRPAILGSEHSNADFRDVLTDGSTTYAVANFDGTVSATLCQFDERRFLDKWVQLKTKQAFCMCMDEDLIFIGCAEGLIRCFKSGRLEFIATLPLPHHLGVDIAKVTDVSLLSSHPPASKFPNVVGIRAPGGKKIVAVYADHTLYTWDVQDVKRVGLSHSWLWHSGCIWDLALGSVNNTQAGGLPAVQSWPVFITCSNDDTIRTWDILSQTKSNLYSNECVDIKYISTRHLDSPLFISHGNGVRCVGIGSSFVCCGDRQGNLRLWRSKSKNELIKIKAHKEEVLAMDVKASLIATASRDGTVNLYSIGQEIVRLASLQEHKGSVTSVKFLIFDRTVPPSLHLISCGADKNLVFRQIACKGNDQGTSADPLEIMQADWSGEVEVHVTSVVSSKTPLFDLELDPGGKHVLVACQDACVRVYNVSTGKHSKTLRSNNPSIVLGTIIKVTLDPSGYYVAVASTDKSITVFDYYKGDIVASLVGHSELATALRFSPDFQTLLSVGGDSCVFVWNLPREMVVTMEARMGEKRSRQGSKKSITPAPMSDSPTNPPSPVRPDYRFSFGQLPDWAKKQMKGEGGSSSSSPAPAKRPSVTLPQGKWSERVEQASGALTIKSFYNSDTVVPVPFANKAAAVVPESLKVDTADESPEPTSLATESFSKTSTSSDKEGDSRSFEDNVKAMEREAEGDDEESTDFYSDVGKSTDGETVEVPRVHVNKVRSGSDTDDSGSVRSSSRTLSGYKDPTTHPYEIVRSRNAELIMSVKMKNREISKSRLELEKRLEETRKKLQSIGYKSMSQSTQDLSRSYGKEYLDDSDDDDDDREEEVPSSGIRRTCSLSDLNVLPSPSSNSSATAPRRKRSFHKHRNGFY</sequence>
<evidence type="ECO:0000256" key="3">
    <source>
        <dbReference type="PROSITE-ProRule" id="PRU00221"/>
    </source>
</evidence>
<accession>A0ABP1QPK5</accession>
<feature type="compositionally biased region" description="Polar residues" evidence="4">
    <location>
        <begin position="135"/>
        <end position="152"/>
    </location>
</feature>
<feature type="compositionally biased region" description="Low complexity" evidence="4">
    <location>
        <begin position="923"/>
        <end position="935"/>
    </location>
</feature>
<organism evidence="5 6">
    <name type="scientific">Orchesella dallaii</name>
    <dbReference type="NCBI Taxonomy" id="48710"/>
    <lineage>
        <taxon>Eukaryota</taxon>
        <taxon>Metazoa</taxon>
        <taxon>Ecdysozoa</taxon>
        <taxon>Arthropoda</taxon>
        <taxon>Hexapoda</taxon>
        <taxon>Collembola</taxon>
        <taxon>Entomobryomorpha</taxon>
        <taxon>Entomobryoidea</taxon>
        <taxon>Orchesellidae</taxon>
        <taxon>Orchesellinae</taxon>
        <taxon>Orchesella</taxon>
    </lineage>
</organism>
<dbReference type="InterPro" id="IPR052779">
    <property type="entry name" value="WDR62"/>
</dbReference>
<dbReference type="SUPFAM" id="SSF50978">
    <property type="entry name" value="WD40 repeat-like"/>
    <property type="match status" value="2"/>
</dbReference>
<keyword evidence="2" id="KW-0677">Repeat</keyword>
<dbReference type="PROSITE" id="PS00678">
    <property type="entry name" value="WD_REPEATS_1"/>
    <property type="match status" value="1"/>
</dbReference>
<feature type="region of interest" description="Disordered" evidence="4">
    <location>
        <begin position="135"/>
        <end position="154"/>
    </location>
</feature>
<reference evidence="5 6" key="1">
    <citation type="submission" date="2024-08" db="EMBL/GenBank/DDBJ databases">
        <authorList>
            <person name="Cucini C."/>
            <person name="Frati F."/>
        </authorList>
    </citation>
    <scope>NUCLEOTIDE SEQUENCE [LARGE SCALE GENOMIC DNA]</scope>
</reference>
<evidence type="ECO:0000313" key="6">
    <source>
        <dbReference type="Proteomes" id="UP001642540"/>
    </source>
</evidence>